<protein>
    <recommendedName>
        <fullName evidence="4">HCNGP-domain-containing protein</fullName>
    </recommendedName>
</protein>
<feature type="region of interest" description="Disordered" evidence="1">
    <location>
        <begin position="1"/>
        <end position="31"/>
    </location>
</feature>
<name>A0A0J0XHT1_9TREE</name>
<dbReference type="GO" id="GO:0005634">
    <property type="term" value="C:nucleus"/>
    <property type="evidence" value="ECO:0007669"/>
    <property type="project" value="TreeGrafter"/>
</dbReference>
<dbReference type="STRING" id="879819.A0A0J0XHT1"/>
<feature type="compositionally biased region" description="Basic and acidic residues" evidence="1">
    <location>
        <begin position="115"/>
        <end position="128"/>
    </location>
</feature>
<feature type="compositionally biased region" description="Basic and acidic residues" evidence="1">
    <location>
        <begin position="136"/>
        <end position="179"/>
    </location>
</feature>
<dbReference type="RefSeq" id="XP_018277124.1">
    <property type="nucleotide sequence ID" value="XM_018423790.1"/>
</dbReference>
<dbReference type="GO" id="GO:0006355">
    <property type="term" value="P:regulation of DNA-templated transcription"/>
    <property type="evidence" value="ECO:0007669"/>
    <property type="project" value="InterPro"/>
</dbReference>
<dbReference type="Proteomes" id="UP000053611">
    <property type="component" value="Unassembled WGS sequence"/>
</dbReference>
<dbReference type="PANTHER" id="PTHR13464:SF0">
    <property type="entry name" value="SAP30-BINDING PROTEIN"/>
    <property type="match status" value="1"/>
</dbReference>
<keyword evidence="3" id="KW-1185">Reference proteome</keyword>
<gene>
    <name evidence="2" type="ORF">CC85DRAFT_287252</name>
</gene>
<accession>A0A0J0XHT1</accession>
<evidence type="ECO:0000256" key="1">
    <source>
        <dbReference type="SAM" id="MobiDB-lite"/>
    </source>
</evidence>
<dbReference type="EMBL" id="KQ087231">
    <property type="protein sequence ID" value="KLT40633.1"/>
    <property type="molecule type" value="Genomic_DNA"/>
</dbReference>
<proteinExistence type="predicted"/>
<feature type="region of interest" description="Disordered" evidence="1">
    <location>
        <begin position="109"/>
        <end position="179"/>
    </location>
</feature>
<organism evidence="2 3">
    <name type="scientific">Cutaneotrichosporon oleaginosum</name>
    <dbReference type="NCBI Taxonomy" id="879819"/>
    <lineage>
        <taxon>Eukaryota</taxon>
        <taxon>Fungi</taxon>
        <taxon>Dikarya</taxon>
        <taxon>Basidiomycota</taxon>
        <taxon>Agaricomycotina</taxon>
        <taxon>Tremellomycetes</taxon>
        <taxon>Trichosporonales</taxon>
        <taxon>Trichosporonaceae</taxon>
        <taxon>Cutaneotrichosporon</taxon>
    </lineage>
</organism>
<dbReference type="Pfam" id="PF07818">
    <property type="entry name" value="HCNGP"/>
    <property type="match status" value="1"/>
</dbReference>
<dbReference type="InterPro" id="IPR012479">
    <property type="entry name" value="SAP30BP"/>
</dbReference>
<reference evidence="2 3" key="1">
    <citation type="submission" date="2015-03" db="EMBL/GenBank/DDBJ databases">
        <title>Genomics and transcriptomics of the oil-accumulating basidiomycete yeast T. oleaginosus allow insights into substrate utilization and the diverse evolutionary trajectories of mating systems in fungi.</title>
        <authorList>
            <consortium name="DOE Joint Genome Institute"/>
            <person name="Kourist R."/>
            <person name="Kracht O."/>
            <person name="Bracharz F."/>
            <person name="Lipzen A."/>
            <person name="Nolan M."/>
            <person name="Ohm R."/>
            <person name="Grigoriev I."/>
            <person name="Sun S."/>
            <person name="Heitman J."/>
            <person name="Bruck T."/>
            <person name="Nowrousian M."/>
        </authorList>
    </citation>
    <scope>NUCLEOTIDE SEQUENCE [LARGE SCALE GENOMIC DNA]</scope>
    <source>
        <strain evidence="2 3">IBC0246</strain>
    </source>
</reference>
<evidence type="ECO:0008006" key="4">
    <source>
        <dbReference type="Google" id="ProtNLM"/>
    </source>
</evidence>
<evidence type="ECO:0000313" key="2">
    <source>
        <dbReference type="EMBL" id="KLT40633.1"/>
    </source>
</evidence>
<dbReference type="AlphaFoldDB" id="A0A0J0XHT1"/>
<dbReference type="PANTHER" id="PTHR13464">
    <property type="entry name" value="TRANSCRIPTIONAL REGULATOR PROTEIN HCNGP"/>
    <property type="match status" value="1"/>
</dbReference>
<sequence length="179" mass="20529">MDDDEIFRLATRPPGDESDWGLPPEVDGAADPRLQGKVTQFLRLKQQGQHINTSLMQSSSFANPTIYAKLVEFVDIDERATAVPGGGWITRRGLEAEVSRYGPKALQAQQNEMAEAAKRAQEGRRREIAFTSSGSGRERERERDRDRDDRRRERDRRDMGGLHRPRHGWEGGCRERDRR</sequence>
<evidence type="ECO:0000313" key="3">
    <source>
        <dbReference type="Proteomes" id="UP000053611"/>
    </source>
</evidence>
<dbReference type="GeneID" id="28984393"/>
<dbReference type="OrthoDB" id="1714508at2759"/>